<feature type="non-terminal residue" evidence="1">
    <location>
        <position position="96"/>
    </location>
</feature>
<evidence type="ECO:0000313" key="1">
    <source>
        <dbReference type="EMBL" id="GMR51853.1"/>
    </source>
</evidence>
<gene>
    <name evidence="1" type="ORF">PMAYCL1PPCAC_22048</name>
</gene>
<dbReference type="Proteomes" id="UP001328107">
    <property type="component" value="Unassembled WGS sequence"/>
</dbReference>
<name>A0AAN5I4F9_9BILA</name>
<proteinExistence type="predicted"/>
<comment type="caution">
    <text evidence="1">The sequence shown here is derived from an EMBL/GenBank/DDBJ whole genome shotgun (WGS) entry which is preliminary data.</text>
</comment>
<sequence>NIYSVSTSYASKDTRMSEMGMFRAISRYKNDNLSYDERMEFNKSFETSTVPHVIFNEMQFTLQRFELNELILVKIRIDDSFISHCLKWINPPKRLR</sequence>
<feature type="non-terminal residue" evidence="1">
    <location>
        <position position="1"/>
    </location>
</feature>
<reference evidence="2" key="1">
    <citation type="submission" date="2022-10" db="EMBL/GenBank/DDBJ databases">
        <title>Genome assembly of Pristionchus species.</title>
        <authorList>
            <person name="Yoshida K."/>
            <person name="Sommer R.J."/>
        </authorList>
    </citation>
    <scope>NUCLEOTIDE SEQUENCE [LARGE SCALE GENOMIC DNA]</scope>
    <source>
        <strain evidence="2">RS5460</strain>
    </source>
</reference>
<protein>
    <submittedName>
        <fullName evidence="1">Uncharacterized protein</fullName>
    </submittedName>
</protein>
<accession>A0AAN5I4F9</accession>
<evidence type="ECO:0000313" key="2">
    <source>
        <dbReference type="Proteomes" id="UP001328107"/>
    </source>
</evidence>
<dbReference type="AlphaFoldDB" id="A0AAN5I4F9"/>
<keyword evidence="2" id="KW-1185">Reference proteome</keyword>
<organism evidence="1 2">
    <name type="scientific">Pristionchus mayeri</name>
    <dbReference type="NCBI Taxonomy" id="1317129"/>
    <lineage>
        <taxon>Eukaryota</taxon>
        <taxon>Metazoa</taxon>
        <taxon>Ecdysozoa</taxon>
        <taxon>Nematoda</taxon>
        <taxon>Chromadorea</taxon>
        <taxon>Rhabditida</taxon>
        <taxon>Rhabditina</taxon>
        <taxon>Diplogasteromorpha</taxon>
        <taxon>Diplogasteroidea</taxon>
        <taxon>Neodiplogasteridae</taxon>
        <taxon>Pristionchus</taxon>
    </lineage>
</organism>
<dbReference type="EMBL" id="BTRK01000005">
    <property type="protein sequence ID" value="GMR51853.1"/>
    <property type="molecule type" value="Genomic_DNA"/>
</dbReference>